<accession>A0A0S4IRL2</accession>
<dbReference type="PANTHER" id="PTHR24133">
    <property type="entry name" value="ANKYRIN DOMAIN-CONTAINING"/>
    <property type="match status" value="1"/>
</dbReference>
<organism evidence="2 3">
    <name type="scientific">Bodo saltans</name>
    <name type="common">Flagellated protozoan</name>
    <dbReference type="NCBI Taxonomy" id="75058"/>
    <lineage>
        <taxon>Eukaryota</taxon>
        <taxon>Discoba</taxon>
        <taxon>Euglenozoa</taxon>
        <taxon>Kinetoplastea</taxon>
        <taxon>Metakinetoplastina</taxon>
        <taxon>Eubodonida</taxon>
        <taxon>Bodonidae</taxon>
        <taxon>Bodo</taxon>
    </lineage>
</organism>
<dbReference type="AlphaFoldDB" id="A0A0S4IRL2"/>
<dbReference type="Gene3D" id="1.25.40.20">
    <property type="entry name" value="Ankyrin repeat-containing domain"/>
    <property type="match status" value="3"/>
</dbReference>
<dbReference type="OrthoDB" id="273147at2759"/>
<dbReference type="Pfam" id="PF00023">
    <property type="entry name" value="Ank"/>
    <property type="match status" value="1"/>
</dbReference>
<feature type="signal peptide" evidence="1">
    <location>
        <begin position="1"/>
        <end position="24"/>
    </location>
</feature>
<dbReference type="PANTHER" id="PTHR24133:SF40">
    <property type="entry name" value="ANKYRIN REPEAT DOMAIN 44"/>
    <property type="match status" value="1"/>
</dbReference>
<proteinExistence type="predicted"/>
<protein>
    <submittedName>
        <fullName evidence="2">Ankyrin repeat protein, putative</fullName>
    </submittedName>
</protein>
<gene>
    <name evidence="2" type="ORF">BSAL_62585</name>
</gene>
<evidence type="ECO:0000313" key="3">
    <source>
        <dbReference type="Proteomes" id="UP000051952"/>
    </source>
</evidence>
<evidence type="ECO:0000313" key="2">
    <source>
        <dbReference type="EMBL" id="CUF44715.1"/>
    </source>
</evidence>
<dbReference type="SUPFAM" id="SSF48403">
    <property type="entry name" value="Ankyrin repeat"/>
    <property type="match status" value="1"/>
</dbReference>
<dbReference type="Pfam" id="PF12796">
    <property type="entry name" value="Ank_2"/>
    <property type="match status" value="2"/>
</dbReference>
<dbReference type="SMART" id="SM00248">
    <property type="entry name" value="ANK"/>
    <property type="match status" value="6"/>
</dbReference>
<feature type="chain" id="PRO_5006621563" evidence="1">
    <location>
        <begin position="25"/>
        <end position="447"/>
    </location>
</feature>
<keyword evidence="3" id="KW-1185">Reference proteome</keyword>
<keyword evidence="1" id="KW-0732">Signal</keyword>
<name>A0A0S4IRL2_BODSA</name>
<dbReference type="PRINTS" id="PR01415">
    <property type="entry name" value="ANKYRIN"/>
</dbReference>
<dbReference type="InterPro" id="IPR052391">
    <property type="entry name" value="E3_Ligase-Neurotoxin"/>
</dbReference>
<sequence>MPTLEGISFQPVLLVLSLKAHVRAATLDGETPLHAAASNGHSDMINRLCVFGADVLAVANNGLSPLHAAAQAGHVAAVTALLENGAGRASINREPSKLHDNAFLDMVRRLRLCCSGDVSQRLAVTNSLSCGNIRGLSPLCLAACRGHVAVIETLLAHYSDCITPFQVQFSLIAAVICDHDEAIRALASTVTNDTWYEMPLLTAAVLDHSTNIKTLIALGADPSRRCFIKQITPLHAAAAYGNVHHLSVRAPRLYLKTPTGWTPLHAASSMGHLSAVEALIKNDWYATVVQARNGATPLHCAVLFGHLDVLYALARCVRVPCRALRTVAPYTAPDIRDTLVAAVSFVTTPTHADAVAHVLKRVVDDPPSEVLLATAEVRDACVRLASLVTTPNAARNLADALCYLADSAPVKTLFATAEVGDACASLAEVSAVSGRTCVEATAIIIGL</sequence>
<reference evidence="3" key="1">
    <citation type="submission" date="2015-09" db="EMBL/GenBank/DDBJ databases">
        <authorList>
            <consortium name="Pathogen Informatics"/>
        </authorList>
    </citation>
    <scope>NUCLEOTIDE SEQUENCE [LARGE SCALE GENOMIC DNA]</scope>
    <source>
        <strain evidence="3">Lake Konstanz</strain>
    </source>
</reference>
<dbReference type="InterPro" id="IPR036770">
    <property type="entry name" value="Ankyrin_rpt-contain_sf"/>
</dbReference>
<dbReference type="EMBL" id="CYKH01000327">
    <property type="protein sequence ID" value="CUF44715.1"/>
    <property type="molecule type" value="Genomic_DNA"/>
</dbReference>
<dbReference type="Proteomes" id="UP000051952">
    <property type="component" value="Unassembled WGS sequence"/>
</dbReference>
<dbReference type="VEuPathDB" id="TriTrypDB:BSAL_72880"/>
<evidence type="ECO:0000256" key="1">
    <source>
        <dbReference type="SAM" id="SignalP"/>
    </source>
</evidence>
<dbReference type="InterPro" id="IPR002110">
    <property type="entry name" value="Ankyrin_rpt"/>
</dbReference>